<dbReference type="InterPro" id="IPR000477">
    <property type="entry name" value="RT_dom"/>
</dbReference>
<dbReference type="AlphaFoldDB" id="A0AAW1IWV9"/>
<dbReference type="SUPFAM" id="SSF56672">
    <property type="entry name" value="DNA/RNA polymerases"/>
    <property type="match status" value="1"/>
</dbReference>
<reference evidence="2 3" key="1">
    <citation type="journal article" date="2024" name="BMC Genomics">
        <title>De novo assembly and annotation of Popillia japonica's genome with initial clues to its potential as an invasive pest.</title>
        <authorList>
            <person name="Cucini C."/>
            <person name="Boschi S."/>
            <person name="Funari R."/>
            <person name="Cardaioli E."/>
            <person name="Iannotti N."/>
            <person name="Marturano G."/>
            <person name="Paoli F."/>
            <person name="Bruttini M."/>
            <person name="Carapelli A."/>
            <person name="Frati F."/>
            <person name="Nardi F."/>
        </authorList>
    </citation>
    <scope>NUCLEOTIDE SEQUENCE [LARGE SCALE GENOMIC DNA]</scope>
    <source>
        <strain evidence="2">DMR45628</strain>
    </source>
</reference>
<organism evidence="2 3">
    <name type="scientific">Popillia japonica</name>
    <name type="common">Japanese beetle</name>
    <dbReference type="NCBI Taxonomy" id="7064"/>
    <lineage>
        <taxon>Eukaryota</taxon>
        <taxon>Metazoa</taxon>
        <taxon>Ecdysozoa</taxon>
        <taxon>Arthropoda</taxon>
        <taxon>Hexapoda</taxon>
        <taxon>Insecta</taxon>
        <taxon>Pterygota</taxon>
        <taxon>Neoptera</taxon>
        <taxon>Endopterygota</taxon>
        <taxon>Coleoptera</taxon>
        <taxon>Polyphaga</taxon>
        <taxon>Scarabaeiformia</taxon>
        <taxon>Scarabaeidae</taxon>
        <taxon>Rutelinae</taxon>
        <taxon>Popillia</taxon>
    </lineage>
</organism>
<accession>A0AAW1IWV9</accession>
<evidence type="ECO:0000313" key="3">
    <source>
        <dbReference type="Proteomes" id="UP001458880"/>
    </source>
</evidence>
<dbReference type="Gene3D" id="3.10.10.10">
    <property type="entry name" value="HIV Type 1 Reverse Transcriptase, subunit A, domain 1"/>
    <property type="match status" value="1"/>
</dbReference>
<dbReference type="GO" id="GO:0071897">
    <property type="term" value="P:DNA biosynthetic process"/>
    <property type="evidence" value="ECO:0007669"/>
    <property type="project" value="UniProtKB-ARBA"/>
</dbReference>
<evidence type="ECO:0000313" key="2">
    <source>
        <dbReference type="EMBL" id="KAK9694646.1"/>
    </source>
</evidence>
<dbReference type="Gene3D" id="3.30.70.270">
    <property type="match status" value="1"/>
</dbReference>
<proteinExistence type="predicted"/>
<dbReference type="CDD" id="cd01644">
    <property type="entry name" value="RT_pepA17"/>
    <property type="match status" value="1"/>
</dbReference>
<dbReference type="InterPro" id="IPR043502">
    <property type="entry name" value="DNA/RNA_pol_sf"/>
</dbReference>
<dbReference type="Pfam" id="PF00078">
    <property type="entry name" value="RVT_1"/>
    <property type="match status" value="1"/>
</dbReference>
<evidence type="ECO:0000259" key="1">
    <source>
        <dbReference type="Pfam" id="PF00078"/>
    </source>
</evidence>
<gene>
    <name evidence="2" type="ORF">QE152_g33391</name>
</gene>
<protein>
    <recommendedName>
        <fullName evidence="1">Reverse transcriptase domain-containing protein</fullName>
    </recommendedName>
</protein>
<keyword evidence="3" id="KW-1185">Reference proteome</keyword>
<name>A0AAW1IWV9_POPJA</name>
<dbReference type="EMBL" id="JASPKY010000506">
    <property type="protein sequence ID" value="KAK9694646.1"/>
    <property type="molecule type" value="Genomic_DNA"/>
</dbReference>
<dbReference type="Proteomes" id="UP001458880">
    <property type="component" value="Unassembled WGS sequence"/>
</dbReference>
<sequence length="431" mass="49580">MELDTEMKDEINKHYYLPHLCVIKESSISTKLRVVFNGSSKSSNGISLNDKLCIGPTVQQSLASIVTRFRTHKYVMTADITKMYRQILVHPKDQEYQKILWRNSEDKTIEAYKLQTVTYGTSSASYLATRCLKQLGIDHATEFPIESLIVQTDFYVDDLLTGTNTKDAAIQLRRNITNLLQRGGFQLSKWASNDSEILIDSIATENNIIPLDKDQTIKTLGLSWNSTSDTFQFSIHIENSSQVTKRYILSTISKLFDPLGLMHRKKPMALVSIYERQVITDLQLVIRKVYLWTDSTIVLAWIKSNSRMWKTFVANRVSKIHDDTNSQDWYHVGTKDNPADLITRGRQPLQLKTSTLWWHGPSWLQVEDTYWPSINVGIDSKDVSERKKETLTLIAQNTYLENQWIFTRYSTLDKLLRSNIERHAVQGGGIC</sequence>
<dbReference type="PANTHER" id="PTHR47331">
    <property type="entry name" value="PHD-TYPE DOMAIN-CONTAINING PROTEIN"/>
    <property type="match status" value="1"/>
</dbReference>
<dbReference type="InterPro" id="IPR043128">
    <property type="entry name" value="Rev_trsase/Diguanyl_cyclase"/>
</dbReference>
<feature type="domain" description="Reverse transcriptase" evidence="1">
    <location>
        <begin position="63"/>
        <end position="189"/>
    </location>
</feature>
<comment type="caution">
    <text evidence="2">The sequence shown here is derived from an EMBL/GenBank/DDBJ whole genome shotgun (WGS) entry which is preliminary data.</text>
</comment>